<feature type="compositionally biased region" description="Basic and acidic residues" evidence="1">
    <location>
        <begin position="11"/>
        <end position="22"/>
    </location>
</feature>
<evidence type="ECO:0000256" key="1">
    <source>
        <dbReference type="SAM" id="MobiDB-lite"/>
    </source>
</evidence>
<protein>
    <submittedName>
        <fullName evidence="2">Uncharacterized protein</fullName>
    </submittedName>
</protein>
<evidence type="ECO:0000313" key="2">
    <source>
        <dbReference type="EMBL" id="JAH84683.1"/>
    </source>
</evidence>
<reference evidence="2" key="2">
    <citation type="journal article" date="2015" name="Fish Shellfish Immunol.">
        <title>Early steps in the European eel (Anguilla anguilla)-Vibrio vulnificus interaction in the gills: Role of the RtxA13 toxin.</title>
        <authorList>
            <person name="Callol A."/>
            <person name="Pajuelo D."/>
            <person name="Ebbesson L."/>
            <person name="Teles M."/>
            <person name="MacKenzie S."/>
            <person name="Amaro C."/>
        </authorList>
    </citation>
    <scope>NUCLEOTIDE SEQUENCE</scope>
</reference>
<dbReference type="EMBL" id="GBXM01023894">
    <property type="protein sequence ID" value="JAH84683.1"/>
    <property type="molecule type" value="Transcribed_RNA"/>
</dbReference>
<accession>A0A0E9W5C0</accession>
<dbReference type="AlphaFoldDB" id="A0A0E9W5C0"/>
<sequence length="75" mass="8634">MTPEVTFPLSKRHDGREGERGVQADSLPSSRYQGEMFQWLGSIIQSQNKEFLCCSPLARKLNRTYLISRFKPLCV</sequence>
<organism evidence="2">
    <name type="scientific">Anguilla anguilla</name>
    <name type="common">European freshwater eel</name>
    <name type="synonym">Muraena anguilla</name>
    <dbReference type="NCBI Taxonomy" id="7936"/>
    <lineage>
        <taxon>Eukaryota</taxon>
        <taxon>Metazoa</taxon>
        <taxon>Chordata</taxon>
        <taxon>Craniata</taxon>
        <taxon>Vertebrata</taxon>
        <taxon>Euteleostomi</taxon>
        <taxon>Actinopterygii</taxon>
        <taxon>Neopterygii</taxon>
        <taxon>Teleostei</taxon>
        <taxon>Anguilliformes</taxon>
        <taxon>Anguillidae</taxon>
        <taxon>Anguilla</taxon>
    </lineage>
</organism>
<name>A0A0E9W5C0_ANGAN</name>
<feature type="region of interest" description="Disordered" evidence="1">
    <location>
        <begin position="1"/>
        <end position="29"/>
    </location>
</feature>
<reference evidence="2" key="1">
    <citation type="submission" date="2014-11" db="EMBL/GenBank/DDBJ databases">
        <authorList>
            <person name="Amaro Gonzalez C."/>
        </authorList>
    </citation>
    <scope>NUCLEOTIDE SEQUENCE</scope>
</reference>
<proteinExistence type="predicted"/>